<comment type="caution">
    <text evidence="2">The sequence shown here is derived from an EMBL/GenBank/DDBJ whole genome shotgun (WGS) entry which is preliminary data.</text>
</comment>
<protein>
    <submittedName>
        <fullName evidence="2">Uncharacterized protein</fullName>
    </submittedName>
</protein>
<feature type="compositionally biased region" description="Basic and acidic residues" evidence="1">
    <location>
        <begin position="14"/>
        <end position="27"/>
    </location>
</feature>
<keyword evidence="3" id="KW-1185">Reference proteome</keyword>
<evidence type="ECO:0000256" key="1">
    <source>
        <dbReference type="SAM" id="MobiDB-lite"/>
    </source>
</evidence>
<evidence type="ECO:0000313" key="3">
    <source>
        <dbReference type="Proteomes" id="UP001151760"/>
    </source>
</evidence>
<dbReference type="Proteomes" id="UP001151760">
    <property type="component" value="Unassembled WGS sequence"/>
</dbReference>
<feature type="compositionally biased region" description="Polar residues" evidence="1">
    <location>
        <begin position="1"/>
        <end position="13"/>
    </location>
</feature>
<reference evidence="2" key="1">
    <citation type="journal article" date="2022" name="Int. J. Mol. Sci.">
        <title>Draft Genome of Tanacetum Coccineum: Genomic Comparison of Closely Related Tanacetum-Family Plants.</title>
        <authorList>
            <person name="Yamashiro T."/>
            <person name="Shiraishi A."/>
            <person name="Nakayama K."/>
            <person name="Satake H."/>
        </authorList>
    </citation>
    <scope>NUCLEOTIDE SEQUENCE</scope>
</reference>
<feature type="region of interest" description="Disordered" evidence="1">
    <location>
        <begin position="152"/>
        <end position="175"/>
    </location>
</feature>
<sequence>MGFSASGSVQPPSKSDDKVQRKPRESEALLPKTSALSSTGWQSIDTRRCWCWLFEAQTDKTSLLHCRQLWIRNWSDRNRGEIATRMKSISTKGTLGVLIGKQTELLLQDGYTDVLKQEQVFSDWDVDKSPDKVTKWLKTFICSSTIRAWRPGSGQRMTREEAKTSSQLSRKDYRSEGSIEVWKALLEEE</sequence>
<gene>
    <name evidence="2" type="ORF">Tco_0823285</name>
</gene>
<accession>A0ABQ5ALJ2</accession>
<evidence type="ECO:0000313" key="2">
    <source>
        <dbReference type="EMBL" id="GJT02116.1"/>
    </source>
</evidence>
<organism evidence="2 3">
    <name type="scientific">Tanacetum coccineum</name>
    <dbReference type="NCBI Taxonomy" id="301880"/>
    <lineage>
        <taxon>Eukaryota</taxon>
        <taxon>Viridiplantae</taxon>
        <taxon>Streptophyta</taxon>
        <taxon>Embryophyta</taxon>
        <taxon>Tracheophyta</taxon>
        <taxon>Spermatophyta</taxon>
        <taxon>Magnoliopsida</taxon>
        <taxon>eudicotyledons</taxon>
        <taxon>Gunneridae</taxon>
        <taxon>Pentapetalae</taxon>
        <taxon>asterids</taxon>
        <taxon>campanulids</taxon>
        <taxon>Asterales</taxon>
        <taxon>Asteraceae</taxon>
        <taxon>Asteroideae</taxon>
        <taxon>Anthemideae</taxon>
        <taxon>Anthemidinae</taxon>
        <taxon>Tanacetum</taxon>
    </lineage>
</organism>
<reference evidence="2" key="2">
    <citation type="submission" date="2022-01" db="EMBL/GenBank/DDBJ databases">
        <authorList>
            <person name="Yamashiro T."/>
            <person name="Shiraishi A."/>
            <person name="Satake H."/>
            <person name="Nakayama K."/>
        </authorList>
    </citation>
    <scope>NUCLEOTIDE SEQUENCE</scope>
</reference>
<dbReference type="EMBL" id="BQNB010012323">
    <property type="protein sequence ID" value="GJT02116.1"/>
    <property type="molecule type" value="Genomic_DNA"/>
</dbReference>
<name>A0ABQ5ALJ2_9ASTR</name>
<proteinExistence type="predicted"/>
<feature type="compositionally biased region" description="Basic and acidic residues" evidence="1">
    <location>
        <begin position="157"/>
        <end position="175"/>
    </location>
</feature>
<feature type="region of interest" description="Disordered" evidence="1">
    <location>
        <begin position="1"/>
        <end position="33"/>
    </location>
</feature>